<sequence>MPNEPSTQMNGSTPSVSVPRICDDELTTALEKPTRSTTCTSKSTKSRSMPLQSLTGRKRRTSDESAPQQTPVRRRRVSNTCRVQHCQDTNQVQKFRETGDGKCGNQGKPGNFSLSSPTDVSDAVVVQQIRAKQAKASGLPNLSLSLLAKSIVAKIEEASELKGEVEAEALTPRPTVRRHTAPRPPLSRRRAIGLNRARFGVGIVRCRIWKLNEEDTETEDESPESSPRRENPSSSKATKLLIGADFGYSDDDNSEKLEDQVGALVLPIDPTQACFDRSFSEDQWQLRSPSPDEKFVPENSCCAATSVEKTVKDECGSGMRKPTPIHAAHVESN</sequence>
<dbReference type="EMBL" id="RCMK01000576">
    <property type="protein sequence ID" value="KAG2921040.1"/>
    <property type="molecule type" value="Genomic_DNA"/>
</dbReference>
<protein>
    <submittedName>
        <fullName evidence="2">Uncharacterized protein</fullName>
    </submittedName>
</protein>
<feature type="region of interest" description="Disordered" evidence="1">
    <location>
        <begin position="1"/>
        <end position="79"/>
    </location>
</feature>
<evidence type="ECO:0000256" key="1">
    <source>
        <dbReference type="SAM" id="MobiDB-lite"/>
    </source>
</evidence>
<feature type="region of interest" description="Disordered" evidence="1">
    <location>
        <begin position="96"/>
        <end position="118"/>
    </location>
</feature>
<feature type="compositionally biased region" description="Acidic residues" evidence="1">
    <location>
        <begin position="214"/>
        <end position="223"/>
    </location>
</feature>
<evidence type="ECO:0000313" key="2">
    <source>
        <dbReference type="EMBL" id="KAG2921040.1"/>
    </source>
</evidence>
<proteinExistence type="predicted"/>
<name>A0A8T1CJP5_9STRA</name>
<dbReference type="AlphaFoldDB" id="A0A8T1CJP5"/>
<evidence type="ECO:0000313" key="3">
    <source>
        <dbReference type="Proteomes" id="UP000736787"/>
    </source>
</evidence>
<feature type="compositionally biased region" description="Polar residues" evidence="1">
    <location>
        <begin position="1"/>
        <end position="16"/>
    </location>
</feature>
<accession>A0A8T1CJP5</accession>
<dbReference type="VEuPathDB" id="FungiDB:PC110_g12189"/>
<reference evidence="2" key="1">
    <citation type="submission" date="2018-10" db="EMBL/GenBank/DDBJ databases">
        <title>Effector identification in a new, highly contiguous assembly of the strawberry crown rot pathogen Phytophthora cactorum.</title>
        <authorList>
            <person name="Armitage A.D."/>
            <person name="Nellist C.F."/>
            <person name="Bates H."/>
            <person name="Vickerstaff R.J."/>
            <person name="Harrison R.J."/>
        </authorList>
    </citation>
    <scope>NUCLEOTIDE SEQUENCE</scope>
    <source>
        <strain evidence="2">4040</strain>
    </source>
</reference>
<dbReference type="Proteomes" id="UP000736787">
    <property type="component" value="Unassembled WGS sequence"/>
</dbReference>
<feature type="compositionally biased region" description="Low complexity" evidence="1">
    <location>
        <begin position="35"/>
        <end position="48"/>
    </location>
</feature>
<organism evidence="2 3">
    <name type="scientific">Phytophthora cactorum</name>
    <dbReference type="NCBI Taxonomy" id="29920"/>
    <lineage>
        <taxon>Eukaryota</taxon>
        <taxon>Sar</taxon>
        <taxon>Stramenopiles</taxon>
        <taxon>Oomycota</taxon>
        <taxon>Peronosporomycetes</taxon>
        <taxon>Peronosporales</taxon>
        <taxon>Peronosporaceae</taxon>
        <taxon>Phytophthora</taxon>
    </lineage>
</organism>
<comment type="caution">
    <text evidence="2">The sequence shown here is derived from an EMBL/GenBank/DDBJ whole genome shotgun (WGS) entry which is preliminary data.</text>
</comment>
<gene>
    <name evidence="2" type="ORF">PC117_g16348</name>
</gene>
<feature type="region of interest" description="Disordered" evidence="1">
    <location>
        <begin position="214"/>
        <end position="237"/>
    </location>
</feature>
<feature type="region of interest" description="Disordered" evidence="1">
    <location>
        <begin position="314"/>
        <end position="333"/>
    </location>
</feature>